<dbReference type="PANTHER" id="PTHR43293:SF3">
    <property type="entry name" value="CHOLESTEROL RING-CLEAVING HYDROLASE IPDB SUBUNIT"/>
    <property type="match status" value="1"/>
</dbReference>
<dbReference type="Pfam" id="PF01144">
    <property type="entry name" value="CoA_trans"/>
    <property type="match status" value="1"/>
</dbReference>
<dbReference type="SUPFAM" id="SSF100950">
    <property type="entry name" value="NagB/RpiA/CoA transferase-like"/>
    <property type="match status" value="1"/>
</dbReference>
<comment type="caution">
    <text evidence="1">The sequence shown here is derived from an EMBL/GenBank/DDBJ whole genome shotgun (WGS) entry which is preliminary data.</text>
</comment>
<dbReference type="SMART" id="SM00882">
    <property type="entry name" value="CoA_trans"/>
    <property type="match status" value="1"/>
</dbReference>
<dbReference type="EMBL" id="JARGEQ010000040">
    <property type="protein sequence ID" value="MDF1585795.1"/>
    <property type="molecule type" value="Genomic_DNA"/>
</dbReference>
<evidence type="ECO:0000313" key="2">
    <source>
        <dbReference type="Proteomes" id="UP001301140"/>
    </source>
</evidence>
<dbReference type="Proteomes" id="UP001301140">
    <property type="component" value="Unassembled WGS sequence"/>
</dbReference>
<dbReference type="GO" id="GO:0008410">
    <property type="term" value="F:CoA-transferase activity"/>
    <property type="evidence" value="ECO:0007669"/>
    <property type="project" value="InterPro"/>
</dbReference>
<dbReference type="InterPro" id="IPR004165">
    <property type="entry name" value="CoA_trans_fam_I"/>
</dbReference>
<dbReference type="RefSeq" id="WP_327788211.1">
    <property type="nucleotide sequence ID" value="NZ_JARGEQ010000040.1"/>
</dbReference>
<proteinExistence type="predicted"/>
<sequence>MSVATPPVTHNERLIFTVARLLEGVRHVAVGASSPIPAAGAMLLRALEEERGGAAVRLSILGSVEHNFFTNGGVELFDCAAQGRIDAFFLGGGQIDGQGNVNLVGVGGYPTSKVRWPGSFGSAYLYHLVPRVILFREEHTPRVMVEKVEFVSAPGVTPPEVYRRGGPKALLTGRGLFSFDAERGGFRLESVHEGHEVAEIEEMTGFAFERPETVPFTPDPDPATLALLRGRVRDELAETYPGFAARMAAEISKAA</sequence>
<dbReference type="AlphaFoldDB" id="A0AAP3XQV8"/>
<dbReference type="PANTHER" id="PTHR43293">
    <property type="entry name" value="ACETATE COA-TRANSFERASE YDIF"/>
    <property type="match status" value="1"/>
</dbReference>
<dbReference type="InterPro" id="IPR037171">
    <property type="entry name" value="NagB/RpiA_transferase-like"/>
</dbReference>
<accession>A0AAP3XQV8</accession>
<name>A0AAP3XQV8_9PROT</name>
<gene>
    <name evidence="1" type="ORF">PZ740_05275</name>
</gene>
<protein>
    <submittedName>
        <fullName evidence="1">CoA synthetase</fullName>
    </submittedName>
</protein>
<keyword evidence="2" id="KW-1185">Reference proteome</keyword>
<organism evidence="1 2">
    <name type="scientific">Marinimicrococcus flavescens</name>
    <dbReference type="NCBI Taxonomy" id="3031815"/>
    <lineage>
        <taxon>Bacteria</taxon>
        <taxon>Pseudomonadati</taxon>
        <taxon>Pseudomonadota</taxon>
        <taxon>Alphaproteobacteria</taxon>
        <taxon>Geminicoccales</taxon>
        <taxon>Geminicoccaceae</taxon>
        <taxon>Marinimicrococcus</taxon>
    </lineage>
</organism>
<dbReference type="Gene3D" id="3.40.1080.10">
    <property type="entry name" value="Glutaconate Coenzyme A-transferase"/>
    <property type="match status" value="1"/>
</dbReference>
<reference evidence="1 2" key="1">
    <citation type="submission" date="2023-03" db="EMBL/GenBank/DDBJ databases">
        <title>YIM 152171 draft genome.</title>
        <authorList>
            <person name="Yang Z."/>
        </authorList>
    </citation>
    <scope>NUCLEOTIDE SEQUENCE [LARGE SCALE GENOMIC DNA]</scope>
    <source>
        <strain evidence="1 2">YIM 152171</strain>
    </source>
</reference>
<evidence type="ECO:0000313" key="1">
    <source>
        <dbReference type="EMBL" id="MDF1585795.1"/>
    </source>
</evidence>